<dbReference type="EMBL" id="NIRR01000030">
    <property type="protein sequence ID" value="OWP62194.1"/>
    <property type="molecule type" value="Genomic_DNA"/>
</dbReference>
<dbReference type="OrthoDB" id="9790815at2"/>
<comment type="caution">
    <text evidence="3">The sequence shown here is derived from an EMBL/GenBank/DDBJ whole genome shotgun (WGS) entry which is preliminary data.</text>
</comment>
<evidence type="ECO:0008006" key="5">
    <source>
        <dbReference type="Google" id="ProtNLM"/>
    </source>
</evidence>
<dbReference type="Pfam" id="PF10282">
    <property type="entry name" value="Lactonase"/>
    <property type="match status" value="1"/>
</dbReference>
<dbReference type="PANTHER" id="PTHR30344:SF1">
    <property type="entry name" value="6-PHOSPHOGLUCONOLACTONASE"/>
    <property type="match status" value="1"/>
</dbReference>
<dbReference type="AlphaFoldDB" id="A0A246FI49"/>
<dbReference type="InterPro" id="IPR050282">
    <property type="entry name" value="Cycloisomerase_2"/>
</dbReference>
<dbReference type="GO" id="GO:0017057">
    <property type="term" value="F:6-phosphogluconolactonase activity"/>
    <property type="evidence" value="ECO:0007669"/>
    <property type="project" value="TreeGrafter"/>
</dbReference>
<dbReference type="InterPro" id="IPR019405">
    <property type="entry name" value="Lactonase_7-beta_prop"/>
</dbReference>
<accession>A0A246FI49</accession>
<keyword evidence="2" id="KW-0119">Carbohydrate metabolism</keyword>
<comment type="similarity">
    <text evidence="1">Belongs to the cycloisomerase 2 family.</text>
</comment>
<name>A0A246FI49_9BACT</name>
<organism evidence="3 4">
    <name type="scientific">Hymenobacter amundsenii</name>
    <dbReference type="NCBI Taxonomy" id="2006685"/>
    <lineage>
        <taxon>Bacteria</taxon>
        <taxon>Pseudomonadati</taxon>
        <taxon>Bacteroidota</taxon>
        <taxon>Cytophagia</taxon>
        <taxon>Cytophagales</taxon>
        <taxon>Hymenobacteraceae</taxon>
        <taxon>Hymenobacter</taxon>
    </lineage>
</organism>
<dbReference type="GO" id="GO:0006006">
    <property type="term" value="P:glucose metabolic process"/>
    <property type="evidence" value="ECO:0007669"/>
    <property type="project" value="UniProtKB-KW"/>
</dbReference>
<dbReference type="Proteomes" id="UP000197277">
    <property type="component" value="Unassembled WGS sequence"/>
</dbReference>
<sequence length="207" mass="22008">MHHPRPGRRFAFAVDLGTDQVVGYRLDAARGQLEPLAAPAFTAQPGAGPRHLAFHPNGRWAYLANELTSTVTALRYEALAGTFAEINTLSALPADFTAPNTAADIHVAPNGRFVYSSNRGHNSIAVFGVAPGNGHLTLLQTVSSQGQTPRNFALSPNGRLLLVANQNSNSIVTYFVDPQTGLLTATGNATSVPKPVCLRVVPDFLVR</sequence>
<dbReference type="Gene3D" id="2.130.10.10">
    <property type="entry name" value="YVTN repeat-like/Quinoprotein amine dehydrogenase"/>
    <property type="match status" value="1"/>
</dbReference>
<evidence type="ECO:0000256" key="2">
    <source>
        <dbReference type="ARBA" id="ARBA00022526"/>
    </source>
</evidence>
<dbReference type="GO" id="GO:0005829">
    <property type="term" value="C:cytosol"/>
    <property type="evidence" value="ECO:0007669"/>
    <property type="project" value="TreeGrafter"/>
</dbReference>
<evidence type="ECO:0000313" key="3">
    <source>
        <dbReference type="EMBL" id="OWP62194.1"/>
    </source>
</evidence>
<dbReference type="SUPFAM" id="SSF51004">
    <property type="entry name" value="C-terminal (heme d1) domain of cytochrome cd1-nitrite reductase"/>
    <property type="match status" value="1"/>
</dbReference>
<protein>
    <recommendedName>
        <fullName evidence="5">6-phosphogluconolactonase</fullName>
    </recommendedName>
</protein>
<dbReference type="InterPro" id="IPR015943">
    <property type="entry name" value="WD40/YVTN_repeat-like_dom_sf"/>
</dbReference>
<proteinExistence type="inferred from homology"/>
<dbReference type="PANTHER" id="PTHR30344">
    <property type="entry name" value="6-PHOSPHOGLUCONOLACTONASE-RELATED"/>
    <property type="match status" value="1"/>
</dbReference>
<evidence type="ECO:0000313" key="4">
    <source>
        <dbReference type="Proteomes" id="UP000197277"/>
    </source>
</evidence>
<gene>
    <name evidence="3" type="ORF">CDA63_15350</name>
</gene>
<reference evidence="3 4" key="1">
    <citation type="submission" date="2017-06" db="EMBL/GenBank/DDBJ databases">
        <title>Hymenobacter amundsenii sp. nov. isolated from regoliths in Antarctica.</title>
        <authorList>
            <person name="Sedlacek I."/>
            <person name="Kralova S."/>
            <person name="Pantucek R."/>
            <person name="Svec P."/>
            <person name="Holochova P."/>
            <person name="Stankova E."/>
            <person name="Vrbovska V."/>
            <person name="Busse H.-J."/>
        </authorList>
    </citation>
    <scope>NUCLEOTIDE SEQUENCE [LARGE SCALE GENOMIC DNA]</scope>
    <source>
        <strain evidence="3 4">CCM 8682</strain>
    </source>
</reference>
<dbReference type="InterPro" id="IPR011048">
    <property type="entry name" value="Haem_d1_sf"/>
</dbReference>
<keyword evidence="4" id="KW-1185">Reference proteome</keyword>
<evidence type="ECO:0000256" key="1">
    <source>
        <dbReference type="ARBA" id="ARBA00005564"/>
    </source>
</evidence>
<keyword evidence="2" id="KW-0313">Glucose metabolism</keyword>